<keyword evidence="6" id="KW-0460">Magnesium</keyword>
<evidence type="ECO:0000259" key="11">
    <source>
        <dbReference type="PROSITE" id="PS51706"/>
    </source>
</evidence>
<dbReference type="Proteomes" id="UP000008457">
    <property type="component" value="Chromosome"/>
</dbReference>
<proteinExistence type="inferred from homology"/>
<feature type="domain" description="EngB-type G" evidence="11">
    <location>
        <begin position="22"/>
        <end position="196"/>
    </location>
</feature>
<evidence type="ECO:0000256" key="9">
    <source>
        <dbReference type="ARBA" id="ARBA00023306"/>
    </source>
</evidence>
<dbReference type="EMBL" id="CP002360">
    <property type="protein sequence ID" value="AEE96118.1"/>
    <property type="molecule type" value="Genomic_DNA"/>
</dbReference>
<dbReference type="AlphaFoldDB" id="F4A202"/>
<comment type="function">
    <text evidence="10">Necessary for normal cell division and for the maintenance of normal septation.</text>
</comment>
<dbReference type="CDD" id="cd01876">
    <property type="entry name" value="YihA_EngB"/>
    <property type="match status" value="1"/>
</dbReference>
<reference evidence="13" key="1">
    <citation type="submission" date="2010-11" db="EMBL/GenBank/DDBJ databases">
        <title>The complete genome of Mahella australiensis DSM 15567.</title>
        <authorList>
            <consortium name="US DOE Joint Genome Institute (JGI-PGF)"/>
            <person name="Lucas S."/>
            <person name="Copeland A."/>
            <person name="Lapidus A."/>
            <person name="Bruce D."/>
            <person name="Goodwin L."/>
            <person name="Pitluck S."/>
            <person name="Kyrpides N."/>
            <person name="Mavromatis K."/>
            <person name="Pagani I."/>
            <person name="Ivanova N."/>
            <person name="Teshima H."/>
            <person name="Brettin T."/>
            <person name="Detter J.C."/>
            <person name="Han C."/>
            <person name="Tapia R."/>
            <person name="Land M."/>
            <person name="Hauser L."/>
            <person name="Markowitz V."/>
            <person name="Cheng J.-F."/>
            <person name="Hugenholtz P."/>
            <person name="Woyke T."/>
            <person name="Wu D."/>
            <person name="Spring S."/>
            <person name="Pukall R."/>
            <person name="Steenblock K."/>
            <person name="Schneider S."/>
            <person name="Klenk H.-P."/>
            <person name="Eisen J.A."/>
        </authorList>
    </citation>
    <scope>NUCLEOTIDE SEQUENCE [LARGE SCALE GENOMIC DNA]</scope>
    <source>
        <strain evidence="13">DSM 15567 / CIP 107919 / 50-1 BON</strain>
    </source>
</reference>
<reference evidence="12 13" key="2">
    <citation type="journal article" date="2011" name="Stand. Genomic Sci.">
        <title>Complete genome sequence of Mahella australiensis type strain (50-1 BON).</title>
        <authorList>
            <person name="Sikorski J."/>
            <person name="Teshima H."/>
            <person name="Nolan M."/>
            <person name="Lucas S."/>
            <person name="Hammon N."/>
            <person name="Deshpande S."/>
            <person name="Cheng J.F."/>
            <person name="Pitluck S."/>
            <person name="Liolios K."/>
            <person name="Pagani I."/>
            <person name="Ivanova N."/>
            <person name="Huntemann M."/>
            <person name="Mavromatis K."/>
            <person name="Ovchinikova G."/>
            <person name="Pati A."/>
            <person name="Tapia R."/>
            <person name="Han C."/>
            <person name="Goodwin L."/>
            <person name="Chen A."/>
            <person name="Palaniappan K."/>
            <person name="Land M."/>
            <person name="Hauser L."/>
            <person name="Ngatchou-Djao O.D."/>
            <person name="Rohde M."/>
            <person name="Pukall R."/>
            <person name="Spring S."/>
            <person name="Abt B."/>
            <person name="Goker M."/>
            <person name="Detter J.C."/>
            <person name="Woyke T."/>
            <person name="Bristow J."/>
            <person name="Markowitz V."/>
            <person name="Hugenholtz P."/>
            <person name="Eisen J.A."/>
            <person name="Kyrpides N.C."/>
            <person name="Klenk H.P."/>
            <person name="Lapidus A."/>
        </authorList>
    </citation>
    <scope>NUCLEOTIDE SEQUENCE [LARGE SCALE GENOMIC DNA]</scope>
    <source>
        <strain evidence="13">DSM 15567 / CIP 107919 / 50-1 BON</strain>
    </source>
</reference>
<dbReference type="Pfam" id="PF01926">
    <property type="entry name" value="MMR_HSR1"/>
    <property type="match status" value="1"/>
</dbReference>
<evidence type="ECO:0000256" key="3">
    <source>
        <dbReference type="ARBA" id="ARBA00022618"/>
    </source>
</evidence>
<dbReference type="FunFam" id="3.40.50.300:FF:000098">
    <property type="entry name" value="Probable GTP-binding protein EngB"/>
    <property type="match status" value="1"/>
</dbReference>
<evidence type="ECO:0000256" key="5">
    <source>
        <dbReference type="ARBA" id="ARBA00022741"/>
    </source>
</evidence>
<dbReference type="InterPro" id="IPR027417">
    <property type="entry name" value="P-loop_NTPase"/>
</dbReference>
<accession>F4A202</accession>
<organism evidence="12 13">
    <name type="scientific">Mahella australiensis (strain DSM 15567 / CIP 107919 / 50-1 BON)</name>
    <dbReference type="NCBI Taxonomy" id="697281"/>
    <lineage>
        <taxon>Bacteria</taxon>
        <taxon>Bacillati</taxon>
        <taxon>Bacillota</taxon>
        <taxon>Clostridia</taxon>
        <taxon>Thermoanaerobacterales</taxon>
        <taxon>Thermoanaerobacterales Family IV. Incertae Sedis</taxon>
        <taxon>Mahella</taxon>
    </lineage>
</organism>
<comment type="cofactor">
    <cofactor evidence="1">
        <name>Mg(2+)</name>
        <dbReference type="ChEBI" id="CHEBI:18420"/>
    </cofactor>
</comment>
<keyword evidence="9 10" id="KW-0131">Cell cycle</keyword>
<dbReference type="PANTHER" id="PTHR11649:SF13">
    <property type="entry name" value="ENGB-TYPE G DOMAIN-CONTAINING PROTEIN"/>
    <property type="match status" value="1"/>
</dbReference>
<dbReference type="OrthoDB" id="9804921at2"/>
<dbReference type="SUPFAM" id="SSF52540">
    <property type="entry name" value="P-loop containing nucleoside triphosphate hydrolases"/>
    <property type="match status" value="1"/>
</dbReference>
<gene>
    <name evidence="10" type="primary">engB</name>
    <name evidence="12" type="ordered locus">Mahau_0920</name>
</gene>
<protein>
    <recommendedName>
        <fullName evidence="10">Probable GTP-binding protein EngB</fullName>
    </recommendedName>
</protein>
<keyword evidence="3 10" id="KW-0132">Cell division</keyword>
<evidence type="ECO:0000256" key="10">
    <source>
        <dbReference type="HAMAP-Rule" id="MF_00321"/>
    </source>
</evidence>
<dbReference type="GO" id="GO:0005829">
    <property type="term" value="C:cytosol"/>
    <property type="evidence" value="ECO:0007669"/>
    <property type="project" value="TreeGrafter"/>
</dbReference>
<keyword evidence="7 10" id="KW-0342">GTP-binding</keyword>
<keyword evidence="8 10" id="KW-0717">Septation</keyword>
<dbReference type="InterPro" id="IPR019987">
    <property type="entry name" value="GTP-bd_ribosome_bio_YsxC"/>
</dbReference>
<evidence type="ECO:0000256" key="6">
    <source>
        <dbReference type="ARBA" id="ARBA00022842"/>
    </source>
</evidence>
<dbReference type="GO" id="GO:0005525">
    <property type="term" value="F:GTP binding"/>
    <property type="evidence" value="ECO:0007669"/>
    <property type="project" value="UniProtKB-UniRule"/>
</dbReference>
<evidence type="ECO:0000256" key="8">
    <source>
        <dbReference type="ARBA" id="ARBA00023210"/>
    </source>
</evidence>
<dbReference type="RefSeq" id="WP_013780548.1">
    <property type="nucleotide sequence ID" value="NC_015520.1"/>
</dbReference>
<dbReference type="NCBIfam" id="TIGR03598">
    <property type="entry name" value="GTPase_YsxC"/>
    <property type="match status" value="1"/>
</dbReference>
<dbReference type="KEGG" id="mas:Mahau_0920"/>
<dbReference type="InterPro" id="IPR030393">
    <property type="entry name" value="G_ENGB_dom"/>
</dbReference>
<dbReference type="GO" id="GO:0046872">
    <property type="term" value="F:metal ion binding"/>
    <property type="evidence" value="ECO:0007669"/>
    <property type="project" value="UniProtKB-KW"/>
</dbReference>
<evidence type="ECO:0000313" key="13">
    <source>
        <dbReference type="Proteomes" id="UP000008457"/>
    </source>
</evidence>
<dbReference type="GO" id="GO:0000917">
    <property type="term" value="P:division septum assembly"/>
    <property type="evidence" value="ECO:0007669"/>
    <property type="project" value="UniProtKB-KW"/>
</dbReference>
<dbReference type="InterPro" id="IPR006073">
    <property type="entry name" value="GTP-bd"/>
</dbReference>
<dbReference type="eggNOG" id="COG0218">
    <property type="taxonomic scope" value="Bacteria"/>
</dbReference>
<dbReference type="PANTHER" id="PTHR11649">
    <property type="entry name" value="MSS1/TRME-RELATED GTP-BINDING PROTEIN"/>
    <property type="match status" value="1"/>
</dbReference>
<evidence type="ECO:0000256" key="7">
    <source>
        <dbReference type="ARBA" id="ARBA00023134"/>
    </source>
</evidence>
<dbReference type="PROSITE" id="PS51706">
    <property type="entry name" value="G_ENGB"/>
    <property type="match status" value="1"/>
</dbReference>
<keyword evidence="13" id="KW-1185">Reference proteome</keyword>
<dbReference type="HAMAP" id="MF_00321">
    <property type="entry name" value="GTPase_EngB"/>
    <property type="match status" value="1"/>
</dbReference>
<evidence type="ECO:0000313" key="12">
    <source>
        <dbReference type="EMBL" id="AEE96118.1"/>
    </source>
</evidence>
<comment type="similarity">
    <text evidence="2 10">Belongs to the TRAFAC class TrmE-Era-EngA-EngB-Septin-like GTPase superfamily. EngB GTPase family.</text>
</comment>
<sequence>MEIKKAEFIASAAIPSQYPESGMPELVLLGRSNVGKSSFVNTIANNRKLAFIGSKPGKTRTINFYLINGRFYIVDLPGYGYAKVSMQEKDRWSESIETYLKSRIDNIAGAFMLLDIRHKPSEYDKLMWQWLRYYGVSTGFVAMKADKLNKSEVQEHLDMIKKEMEIPQGTDIILFSALTKQGKNDALMAIKEALEGYDGFKV</sequence>
<evidence type="ECO:0000256" key="1">
    <source>
        <dbReference type="ARBA" id="ARBA00001946"/>
    </source>
</evidence>
<evidence type="ECO:0000256" key="4">
    <source>
        <dbReference type="ARBA" id="ARBA00022723"/>
    </source>
</evidence>
<keyword evidence="4" id="KW-0479">Metal-binding</keyword>
<dbReference type="HOGENOM" id="CLU_033732_3_0_9"/>
<evidence type="ECO:0000256" key="2">
    <source>
        <dbReference type="ARBA" id="ARBA00009638"/>
    </source>
</evidence>
<dbReference type="STRING" id="697281.Mahau_0920"/>
<dbReference type="Gene3D" id="3.40.50.300">
    <property type="entry name" value="P-loop containing nucleotide triphosphate hydrolases"/>
    <property type="match status" value="1"/>
</dbReference>
<keyword evidence="5 10" id="KW-0547">Nucleotide-binding</keyword>
<name>F4A202_MAHA5</name>